<sequence>MKLLVAAVFITILLTAYSARIPPEERYRGFQVFQVIFKSHDNTSAIANYAKSKEKGVQVMKIDYLRGASEVAVSPRRYADVRQEFESGDLDNFNIIAIDLAEYVKENLGKVKTKSGLESFMKME</sequence>
<dbReference type="InterPro" id="IPR036990">
    <property type="entry name" value="M14A-like_propep"/>
</dbReference>
<name>A0A7R8YS67_HERIL</name>
<keyword evidence="3" id="KW-0732">Signal</keyword>
<keyword evidence="1" id="KW-0479">Metal-binding</keyword>
<keyword evidence="5" id="KW-1185">Reference proteome</keyword>
<feature type="chain" id="PRO_5030503967" evidence="3">
    <location>
        <begin position="19"/>
        <end position="124"/>
    </location>
</feature>
<feature type="signal peptide" evidence="3">
    <location>
        <begin position="1"/>
        <end position="18"/>
    </location>
</feature>
<dbReference type="SUPFAM" id="SSF54897">
    <property type="entry name" value="Protease propeptides/inhibitors"/>
    <property type="match status" value="1"/>
</dbReference>
<dbReference type="InParanoid" id="A0A7R8YS67"/>
<dbReference type="Proteomes" id="UP000594454">
    <property type="component" value="Chromosome 1"/>
</dbReference>
<reference evidence="4 5" key="1">
    <citation type="submission" date="2020-11" db="EMBL/GenBank/DDBJ databases">
        <authorList>
            <person name="Wallbank WR R."/>
            <person name="Pardo Diaz C."/>
            <person name="Kozak K."/>
            <person name="Martin S."/>
            <person name="Jiggins C."/>
            <person name="Moest M."/>
            <person name="Warren A I."/>
            <person name="Generalovic N T."/>
            <person name="Byers J.R.P. K."/>
            <person name="Montejo-Kovacevich G."/>
            <person name="Yen C E."/>
        </authorList>
    </citation>
    <scope>NUCLEOTIDE SEQUENCE [LARGE SCALE GENOMIC DNA]</scope>
</reference>
<dbReference type="GO" id="GO:0046872">
    <property type="term" value="F:metal ion binding"/>
    <property type="evidence" value="ECO:0007669"/>
    <property type="project" value="UniProtKB-KW"/>
</dbReference>
<evidence type="ECO:0000313" key="4">
    <source>
        <dbReference type="EMBL" id="CAD7080249.1"/>
    </source>
</evidence>
<dbReference type="Gene3D" id="3.30.70.340">
    <property type="entry name" value="Metallocarboxypeptidase-like"/>
    <property type="match status" value="1"/>
</dbReference>
<evidence type="ECO:0000256" key="2">
    <source>
        <dbReference type="ARBA" id="ARBA00022833"/>
    </source>
</evidence>
<dbReference type="EMBL" id="LR899009">
    <property type="protein sequence ID" value="CAD7080249.1"/>
    <property type="molecule type" value="Genomic_DNA"/>
</dbReference>
<keyword evidence="2" id="KW-0862">Zinc</keyword>
<evidence type="ECO:0000256" key="1">
    <source>
        <dbReference type="ARBA" id="ARBA00022723"/>
    </source>
</evidence>
<organism evidence="4 5">
    <name type="scientific">Hermetia illucens</name>
    <name type="common">Black soldier fly</name>
    <dbReference type="NCBI Taxonomy" id="343691"/>
    <lineage>
        <taxon>Eukaryota</taxon>
        <taxon>Metazoa</taxon>
        <taxon>Ecdysozoa</taxon>
        <taxon>Arthropoda</taxon>
        <taxon>Hexapoda</taxon>
        <taxon>Insecta</taxon>
        <taxon>Pterygota</taxon>
        <taxon>Neoptera</taxon>
        <taxon>Endopterygota</taxon>
        <taxon>Diptera</taxon>
        <taxon>Brachycera</taxon>
        <taxon>Stratiomyomorpha</taxon>
        <taxon>Stratiomyidae</taxon>
        <taxon>Hermetiinae</taxon>
        <taxon>Hermetia</taxon>
    </lineage>
</organism>
<dbReference type="AlphaFoldDB" id="A0A7R8YS67"/>
<evidence type="ECO:0000256" key="3">
    <source>
        <dbReference type="SAM" id="SignalP"/>
    </source>
</evidence>
<gene>
    <name evidence="4" type="ORF">HERILL_LOCUS3414</name>
</gene>
<proteinExistence type="predicted"/>
<dbReference type="OrthoDB" id="10421212at2759"/>
<accession>A0A7R8YS67</accession>
<evidence type="ECO:0000313" key="5">
    <source>
        <dbReference type="Proteomes" id="UP000594454"/>
    </source>
</evidence>
<protein>
    <submittedName>
        <fullName evidence="4">Uncharacterized protein</fullName>
    </submittedName>
</protein>